<dbReference type="AlphaFoldDB" id="X1VMD2"/>
<proteinExistence type="predicted"/>
<feature type="non-terminal residue" evidence="1">
    <location>
        <position position="1"/>
    </location>
</feature>
<comment type="caution">
    <text evidence="1">The sequence shown here is derived from an EMBL/GenBank/DDBJ whole genome shotgun (WGS) entry which is preliminary data.</text>
</comment>
<reference evidence="1" key="1">
    <citation type="journal article" date="2014" name="Front. Microbiol.">
        <title>High frequency of phylogenetically diverse reductive dehalogenase-homologous genes in deep subseafloor sedimentary metagenomes.</title>
        <authorList>
            <person name="Kawai M."/>
            <person name="Futagami T."/>
            <person name="Toyoda A."/>
            <person name="Takaki Y."/>
            <person name="Nishi S."/>
            <person name="Hori S."/>
            <person name="Arai W."/>
            <person name="Tsubouchi T."/>
            <person name="Morono Y."/>
            <person name="Uchiyama I."/>
            <person name="Ito T."/>
            <person name="Fujiyama A."/>
            <person name="Inagaki F."/>
            <person name="Takami H."/>
        </authorList>
    </citation>
    <scope>NUCLEOTIDE SEQUENCE</scope>
    <source>
        <strain evidence="1">Expedition CK06-06</strain>
    </source>
</reference>
<name>X1VMD2_9ZZZZ</name>
<dbReference type="EMBL" id="BARW01038973">
    <property type="protein sequence ID" value="GAJ17181.1"/>
    <property type="molecule type" value="Genomic_DNA"/>
</dbReference>
<evidence type="ECO:0000313" key="1">
    <source>
        <dbReference type="EMBL" id="GAJ17181.1"/>
    </source>
</evidence>
<sequence length="37" mass="3939">ASSGSLSKPLNGPFTLIRELVKIFKNPVILGNWGVAN</sequence>
<accession>X1VMD2</accession>
<organism evidence="1">
    <name type="scientific">marine sediment metagenome</name>
    <dbReference type="NCBI Taxonomy" id="412755"/>
    <lineage>
        <taxon>unclassified sequences</taxon>
        <taxon>metagenomes</taxon>
        <taxon>ecological metagenomes</taxon>
    </lineage>
</organism>
<gene>
    <name evidence="1" type="ORF">S12H4_59581</name>
</gene>
<protein>
    <submittedName>
        <fullName evidence="1">Uncharacterized protein</fullName>
    </submittedName>
</protein>